<evidence type="ECO:0000256" key="3">
    <source>
        <dbReference type="ARBA" id="ARBA00023125"/>
    </source>
</evidence>
<dbReference type="InterPro" id="IPR044946">
    <property type="entry name" value="Restrct_endonuc_typeI_TRD_sf"/>
</dbReference>
<keyword evidence="6" id="KW-1185">Reference proteome</keyword>
<protein>
    <recommendedName>
        <fullName evidence="4">Type I restriction modification DNA specificity domain-containing protein</fullName>
    </recommendedName>
</protein>
<dbReference type="GO" id="GO:0003677">
    <property type="term" value="F:DNA binding"/>
    <property type="evidence" value="ECO:0007669"/>
    <property type="project" value="UniProtKB-KW"/>
</dbReference>
<proteinExistence type="inferred from homology"/>
<evidence type="ECO:0000256" key="2">
    <source>
        <dbReference type="ARBA" id="ARBA00022747"/>
    </source>
</evidence>
<gene>
    <name evidence="5" type="ORF">ET445_10025</name>
</gene>
<keyword evidence="2" id="KW-0680">Restriction system</keyword>
<sequence length="433" mass="47238">MTLPGTPNRGWYLDWVGPLPAGWETRAVGRVSWVRARLGWKGLTADEYVDSGGVAMIATPNIKHSAIDYANANQITYERYEESPEIMLARGDVLLTKDGSTIGTVNIVRDLPAPATVNGSIAVITPASTLDGRFLYWTLASQYARSLFDRLKDGMGVPHLFQRDINRIAIPYPTINDQRLIADYLDHEIGSIDTLIAKQQRLIASLGERRRSTIQSLALAGFAPLGQAQRESIPIGALFTVVLGKMLDAGKARSTSDSDLPYIRAANIQDGGLALSDVNRMPYSLDEAQRLNLQNGDLLVVEGGAVGTSVLLREDMPGWSFQKTVNRVRSVDNASTAWLGYVLRSYRDSGVIDILCDGSTIAHLTAEKLRALRIPLLPVERQAEIALELDARTAKIDTLISKTEQFIALAKERRAALITAAVTGQIDVTTKAA</sequence>
<dbReference type="AlphaFoldDB" id="A0A4P6FGN7"/>
<name>A0A4P6FGN7_9MICO</name>
<evidence type="ECO:0000259" key="4">
    <source>
        <dbReference type="Pfam" id="PF01420"/>
    </source>
</evidence>
<evidence type="ECO:0000313" key="5">
    <source>
        <dbReference type="EMBL" id="QAY73629.1"/>
    </source>
</evidence>
<keyword evidence="3" id="KW-0238">DNA-binding</keyword>
<dbReference type="REBASE" id="297771">
    <property type="entry name" value="S.AspM8ORF10030P"/>
</dbReference>
<dbReference type="Gene3D" id="1.10.287.1120">
    <property type="entry name" value="Bipartite methylase S protein"/>
    <property type="match status" value="1"/>
</dbReference>
<dbReference type="Proteomes" id="UP000291259">
    <property type="component" value="Chromosome"/>
</dbReference>
<dbReference type="Pfam" id="PF01420">
    <property type="entry name" value="Methylase_S"/>
    <property type="match status" value="2"/>
</dbReference>
<dbReference type="SUPFAM" id="SSF116734">
    <property type="entry name" value="DNA methylase specificity domain"/>
    <property type="match status" value="2"/>
</dbReference>
<dbReference type="PANTHER" id="PTHR30408:SF12">
    <property type="entry name" value="TYPE I RESTRICTION ENZYME MJAVIII SPECIFICITY SUBUNIT"/>
    <property type="match status" value="1"/>
</dbReference>
<evidence type="ECO:0000313" key="6">
    <source>
        <dbReference type="Proteomes" id="UP000291259"/>
    </source>
</evidence>
<comment type="similarity">
    <text evidence="1">Belongs to the type-I restriction system S methylase family.</text>
</comment>
<dbReference type="InterPro" id="IPR052021">
    <property type="entry name" value="Type-I_RS_S_subunit"/>
</dbReference>
<dbReference type="OrthoDB" id="3197085at2"/>
<feature type="domain" description="Type I restriction modification DNA specificity" evidence="4">
    <location>
        <begin position="43"/>
        <end position="190"/>
    </location>
</feature>
<dbReference type="EMBL" id="CP035491">
    <property type="protein sequence ID" value="QAY73629.1"/>
    <property type="molecule type" value="Genomic_DNA"/>
</dbReference>
<dbReference type="InterPro" id="IPR000055">
    <property type="entry name" value="Restrct_endonuc_typeI_TRD"/>
</dbReference>
<feature type="domain" description="Type I restriction modification DNA specificity" evidence="4">
    <location>
        <begin position="234"/>
        <end position="397"/>
    </location>
</feature>
<dbReference type="KEGG" id="agf:ET445_10025"/>
<evidence type="ECO:0000256" key="1">
    <source>
        <dbReference type="ARBA" id="ARBA00010923"/>
    </source>
</evidence>
<dbReference type="RefSeq" id="WP_129191081.1">
    <property type="nucleotide sequence ID" value="NZ_CP035491.1"/>
</dbReference>
<organism evidence="5 6">
    <name type="scientific">Agromyces protaetiae</name>
    <dbReference type="NCBI Taxonomy" id="2509455"/>
    <lineage>
        <taxon>Bacteria</taxon>
        <taxon>Bacillati</taxon>
        <taxon>Actinomycetota</taxon>
        <taxon>Actinomycetes</taxon>
        <taxon>Micrococcales</taxon>
        <taxon>Microbacteriaceae</taxon>
        <taxon>Agromyces</taxon>
    </lineage>
</organism>
<dbReference type="GO" id="GO:0009307">
    <property type="term" value="P:DNA restriction-modification system"/>
    <property type="evidence" value="ECO:0007669"/>
    <property type="project" value="UniProtKB-KW"/>
</dbReference>
<reference evidence="5 6" key="1">
    <citation type="submission" date="2019-01" db="EMBL/GenBank/DDBJ databases">
        <title>Genome sequencing of strain FW100M-8.</title>
        <authorList>
            <person name="Heo J."/>
            <person name="Kim S.-J."/>
            <person name="Kim J.-S."/>
            <person name="Hong S.-B."/>
            <person name="Kwon S.-W."/>
        </authorList>
    </citation>
    <scope>NUCLEOTIDE SEQUENCE [LARGE SCALE GENOMIC DNA]</scope>
    <source>
        <strain evidence="5 6">FW100M-8</strain>
    </source>
</reference>
<dbReference type="Gene3D" id="3.90.220.20">
    <property type="entry name" value="DNA methylase specificity domains"/>
    <property type="match status" value="2"/>
</dbReference>
<accession>A0A4P6FGN7</accession>
<dbReference type="PANTHER" id="PTHR30408">
    <property type="entry name" value="TYPE-1 RESTRICTION ENZYME ECOKI SPECIFICITY PROTEIN"/>
    <property type="match status" value="1"/>
</dbReference>